<comment type="caution">
    <text evidence="2">The sequence shown here is derived from an EMBL/GenBank/DDBJ whole genome shotgun (WGS) entry which is preliminary data.</text>
</comment>
<feature type="region of interest" description="Disordered" evidence="1">
    <location>
        <begin position="69"/>
        <end position="90"/>
    </location>
</feature>
<sequence>MHSSVLRLSATDVPQVERLKAVRDKSWVLFDRDVGGGTPIGFYAEPDGCAPSIRVNRTGYLERGTDIYEREGAHTNSDDPGRQGNNYKAGRHLEPRLIKIRLFLKLVERS</sequence>
<reference evidence="2" key="1">
    <citation type="journal article" date="2015" name="Genome Biol. Evol.">
        <title>Organellar Genomes of White Spruce (Picea glauca): Assembly and Annotation.</title>
        <authorList>
            <person name="Jackman S.D."/>
            <person name="Warren R.L."/>
            <person name="Gibb E.A."/>
            <person name="Vandervalk B.P."/>
            <person name="Mohamadi H."/>
            <person name="Chu J."/>
            <person name="Raymond A."/>
            <person name="Pleasance S."/>
            <person name="Coope R."/>
            <person name="Wildung M.R."/>
            <person name="Ritland C.E."/>
            <person name="Bousquet J."/>
            <person name="Jones S.J."/>
            <person name="Bohlmann J."/>
            <person name="Birol I."/>
        </authorList>
    </citation>
    <scope>NUCLEOTIDE SEQUENCE [LARGE SCALE GENOMIC DNA]</scope>
    <source>
        <tissue evidence="2">Flushing bud</tissue>
    </source>
</reference>
<evidence type="ECO:0000256" key="1">
    <source>
        <dbReference type="SAM" id="MobiDB-lite"/>
    </source>
</evidence>
<gene>
    <name evidence="2" type="ORF">ABT39_MTgene3022</name>
</gene>
<name>A0A101M2H0_PICGL</name>
<accession>A0A101M2H0</accession>
<protein>
    <submittedName>
        <fullName evidence="2">Uncharacterized protein</fullName>
    </submittedName>
</protein>
<dbReference type="EMBL" id="LKAM01000002">
    <property type="protein sequence ID" value="KUM49795.1"/>
    <property type="molecule type" value="Genomic_DNA"/>
</dbReference>
<geneLocation type="mitochondrion" evidence="2"/>
<keyword evidence="2" id="KW-0496">Mitochondrion</keyword>
<organism evidence="2">
    <name type="scientific">Picea glauca</name>
    <name type="common">White spruce</name>
    <name type="synonym">Pinus glauca</name>
    <dbReference type="NCBI Taxonomy" id="3330"/>
    <lineage>
        <taxon>Eukaryota</taxon>
        <taxon>Viridiplantae</taxon>
        <taxon>Streptophyta</taxon>
        <taxon>Embryophyta</taxon>
        <taxon>Tracheophyta</taxon>
        <taxon>Spermatophyta</taxon>
        <taxon>Pinopsida</taxon>
        <taxon>Pinidae</taxon>
        <taxon>Conifers I</taxon>
        <taxon>Pinales</taxon>
        <taxon>Pinaceae</taxon>
        <taxon>Picea</taxon>
    </lineage>
</organism>
<evidence type="ECO:0000313" key="2">
    <source>
        <dbReference type="EMBL" id="KUM49795.1"/>
    </source>
</evidence>
<feature type="compositionally biased region" description="Basic and acidic residues" evidence="1">
    <location>
        <begin position="69"/>
        <end position="81"/>
    </location>
</feature>
<proteinExistence type="predicted"/>
<dbReference type="AlphaFoldDB" id="A0A101M2H0"/>